<evidence type="ECO:0000256" key="6">
    <source>
        <dbReference type="ARBA" id="ARBA00022792"/>
    </source>
</evidence>
<evidence type="ECO:0000256" key="11">
    <source>
        <dbReference type="ARBA" id="ARBA00023196"/>
    </source>
</evidence>
<evidence type="ECO:0000259" key="14">
    <source>
        <dbReference type="Pfam" id="PF02823"/>
    </source>
</evidence>
<keyword evidence="11" id="KW-0139">CF(1)</keyword>
<dbReference type="SUPFAM" id="SSF51344">
    <property type="entry name" value="Epsilon subunit of F1F0-ATP synthase N-terminal domain"/>
    <property type="match status" value="1"/>
</dbReference>
<accession>A0ABR3PK97</accession>
<dbReference type="InterPro" id="IPR048938">
    <property type="entry name" value="ATPD_C_fung"/>
</dbReference>
<dbReference type="PANTHER" id="PTHR13822">
    <property type="entry name" value="ATP SYNTHASE DELTA/EPSILON CHAIN"/>
    <property type="match status" value="1"/>
</dbReference>
<keyword evidence="7" id="KW-0809">Transit peptide</keyword>
<dbReference type="CDD" id="cd12152">
    <property type="entry name" value="F1-ATPase_delta"/>
    <property type="match status" value="1"/>
</dbReference>
<evidence type="ECO:0000256" key="3">
    <source>
        <dbReference type="ARBA" id="ARBA00016960"/>
    </source>
</evidence>
<evidence type="ECO:0000259" key="15">
    <source>
        <dbReference type="Pfam" id="PF21334"/>
    </source>
</evidence>
<evidence type="ECO:0000256" key="1">
    <source>
        <dbReference type="ARBA" id="ARBA00004273"/>
    </source>
</evidence>
<dbReference type="Pfam" id="PF02823">
    <property type="entry name" value="ATP-synt_DE_N"/>
    <property type="match status" value="1"/>
</dbReference>
<gene>
    <name evidence="16" type="ORF">AAFC00_005246</name>
</gene>
<keyword evidence="5" id="KW-0375">Hydrogen ion transport</keyword>
<dbReference type="InterPro" id="IPR001469">
    <property type="entry name" value="ATP_synth_F1_dsu/esu"/>
</dbReference>
<sequence length="163" mass="17356">MNSFRVARAAIRARPTAFAAPLARRGYADVASDKIKLSLALPHQVRDKHPVQVNIPAESGDMGVLASHVPSIEQLKPGLVEVIEESAGSKQFFLSGGFATVQPGSKLSINAVEGYPLEDFSPEAVRSQIAEAQKIASGSGSEQDIAEAKIELEVLESLQAHLK</sequence>
<feature type="domain" description="ATP synthase F1 complex delta/epsilon subunit N-terminal" evidence="14">
    <location>
        <begin position="44"/>
        <end position="103"/>
    </location>
</feature>
<evidence type="ECO:0000313" key="17">
    <source>
        <dbReference type="Proteomes" id="UP001562354"/>
    </source>
</evidence>
<evidence type="ECO:0000256" key="8">
    <source>
        <dbReference type="ARBA" id="ARBA00023065"/>
    </source>
</evidence>
<keyword evidence="6" id="KW-0999">Mitochondrion inner membrane</keyword>
<evidence type="ECO:0000256" key="13">
    <source>
        <dbReference type="ARBA" id="ARBA00031669"/>
    </source>
</evidence>
<evidence type="ECO:0000256" key="5">
    <source>
        <dbReference type="ARBA" id="ARBA00022781"/>
    </source>
</evidence>
<proteinExistence type="inferred from homology"/>
<dbReference type="Pfam" id="PF21334">
    <property type="entry name" value="ATPD_C_fung"/>
    <property type="match status" value="1"/>
</dbReference>
<dbReference type="Gene3D" id="6.10.140.880">
    <property type="match status" value="1"/>
</dbReference>
<dbReference type="PANTHER" id="PTHR13822:SF7">
    <property type="entry name" value="ATP SYNTHASE SUBUNIT DELTA, MITOCHONDRIAL"/>
    <property type="match status" value="1"/>
</dbReference>
<dbReference type="EMBL" id="JBFMKM010000004">
    <property type="protein sequence ID" value="KAL1306558.1"/>
    <property type="molecule type" value="Genomic_DNA"/>
</dbReference>
<keyword evidence="9" id="KW-0496">Mitochondrion</keyword>
<keyword evidence="4" id="KW-0813">Transport</keyword>
<keyword evidence="10" id="KW-0472">Membrane</keyword>
<dbReference type="RefSeq" id="XP_069202830.1">
    <property type="nucleotide sequence ID" value="XM_069344998.1"/>
</dbReference>
<feature type="domain" description="F1F0-ATP synthase subunit delta C-terminal" evidence="15">
    <location>
        <begin position="120"/>
        <end position="160"/>
    </location>
</feature>
<name>A0ABR3PK97_9PEZI</name>
<comment type="similarity">
    <text evidence="2">Belongs to the ATPase epsilon chain family.</text>
</comment>
<comment type="subcellular location">
    <subcellularLocation>
        <location evidence="1">Mitochondrion inner membrane</location>
    </subcellularLocation>
</comment>
<dbReference type="GeneID" id="95978945"/>
<evidence type="ECO:0000313" key="16">
    <source>
        <dbReference type="EMBL" id="KAL1306558.1"/>
    </source>
</evidence>
<dbReference type="HAMAP" id="MF_00530">
    <property type="entry name" value="ATP_synth_epsil_bac"/>
    <property type="match status" value="1"/>
</dbReference>
<reference evidence="16 17" key="1">
    <citation type="submission" date="2024-07" db="EMBL/GenBank/DDBJ databases">
        <title>Draft sequence of the Neodothiora populina.</title>
        <authorList>
            <person name="Drown D.D."/>
            <person name="Schuette U.S."/>
            <person name="Buechlein A.B."/>
            <person name="Rusch D.R."/>
            <person name="Winton L.W."/>
            <person name="Adams G.A."/>
        </authorList>
    </citation>
    <scope>NUCLEOTIDE SEQUENCE [LARGE SCALE GENOMIC DNA]</scope>
    <source>
        <strain evidence="16 17">CPC 39397</strain>
    </source>
</reference>
<evidence type="ECO:0000256" key="12">
    <source>
        <dbReference type="ARBA" id="ARBA00023310"/>
    </source>
</evidence>
<evidence type="ECO:0000256" key="4">
    <source>
        <dbReference type="ARBA" id="ARBA00022448"/>
    </source>
</evidence>
<evidence type="ECO:0000256" key="9">
    <source>
        <dbReference type="ARBA" id="ARBA00023128"/>
    </source>
</evidence>
<protein>
    <recommendedName>
        <fullName evidence="3">ATP synthase subunit delta, mitochondrial</fullName>
    </recommendedName>
    <alternativeName>
        <fullName evidence="13">F-ATPase delta subunit</fullName>
    </alternativeName>
</protein>
<comment type="caution">
    <text evidence="16">The sequence shown here is derived from an EMBL/GenBank/DDBJ whole genome shotgun (WGS) entry which is preliminary data.</text>
</comment>
<evidence type="ECO:0000256" key="2">
    <source>
        <dbReference type="ARBA" id="ARBA00005712"/>
    </source>
</evidence>
<keyword evidence="17" id="KW-1185">Reference proteome</keyword>
<dbReference type="InterPro" id="IPR020546">
    <property type="entry name" value="ATP_synth_F1_dsu/esu_N"/>
</dbReference>
<evidence type="ECO:0000256" key="10">
    <source>
        <dbReference type="ARBA" id="ARBA00023136"/>
    </source>
</evidence>
<dbReference type="InterPro" id="IPR036771">
    <property type="entry name" value="ATPsynth_dsu/esu_N"/>
</dbReference>
<dbReference type="Proteomes" id="UP001562354">
    <property type="component" value="Unassembled WGS sequence"/>
</dbReference>
<organism evidence="16 17">
    <name type="scientific">Neodothiora populina</name>
    <dbReference type="NCBI Taxonomy" id="2781224"/>
    <lineage>
        <taxon>Eukaryota</taxon>
        <taxon>Fungi</taxon>
        <taxon>Dikarya</taxon>
        <taxon>Ascomycota</taxon>
        <taxon>Pezizomycotina</taxon>
        <taxon>Dothideomycetes</taxon>
        <taxon>Dothideomycetidae</taxon>
        <taxon>Dothideales</taxon>
        <taxon>Dothioraceae</taxon>
        <taxon>Neodothiora</taxon>
    </lineage>
</organism>
<keyword evidence="8" id="KW-0406">Ion transport</keyword>
<dbReference type="Gene3D" id="2.60.15.10">
    <property type="entry name" value="F0F1 ATP synthase delta/epsilon subunit, N-terminal"/>
    <property type="match status" value="1"/>
</dbReference>
<evidence type="ECO:0000256" key="7">
    <source>
        <dbReference type="ARBA" id="ARBA00022946"/>
    </source>
</evidence>
<keyword evidence="12" id="KW-0066">ATP synthesis</keyword>